<dbReference type="Gene3D" id="3.40.50.720">
    <property type="entry name" value="NAD(P)-binding Rossmann-like Domain"/>
    <property type="match status" value="1"/>
</dbReference>
<dbReference type="PANTHER" id="PTHR15020:SF50">
    <property type="entry name" value="UPF0659 PROTEIN YMR090W"/>
    <property type="match status" value="1"/>
</dbReference>
<dbReference type="Pfam" id="PF13460">
    <property type="entry name" value="NAD_binding_10"/>
    <property type="match status" value="1"/>
</dbReference>
<dbReference type="InterPro" id="IPR036291">
    <property type="entry name" value="NAD(P)-bd_dom_sf"/>
</dbReference>
<dbReference type="AlphaFoldDB" id="A0A7W7WLK3"/>
<name>A0A7W7WLK3_9ACTN</name>
<evidence type="ECO:0000313" key="2">
    <source>
        <dbReference type="EMBL" id="MBB4950864.1"/>
    </source>
</evidence>
<reference evidence="2 3" key="1">
    <citation type="submission" date="2020-08" db="EMBL/GenBank/DDBJ databases">
        <title>Sequencing the genomes of 1000 actinobacteria strains.</title>
        <authorList>
            <person name="Klenk H.-P."/>
        </authorList>
    </citation>
    <scope>NUCLEOTIDE SEQUENCE [LARGE SCALE GENOMIC DNA]</scope>
    <source>
        <strain evidence="2 3">DSM 44786</strain>
    </source>
</reference>
<comment type="caution">
    <text evidence="2">The sequence shown here is derived from an EMBL/GenBank/DDBJ whole genome shotgun (WGS) entry which is preliminary data.</text>
</comment>
<dbReference type="CDD" id="cd05243">
    <property type="entry name" value="SDR_a5"/>
    <property type="match status" value="1"/>
</dbReference>
<dbReference type="EMBL" id="JACHJR010000001">
    <property type="protein sequence ID" value="MBB4950864.1"/>
    <property type="molecule type" value="Genomic_DNA"/>
</dbReference>
<sequence length="221" mass="22615">MHVVIAGGHGKIALRLEQLLAERGDSVEGLVRSAGQLDDLARVGARGVVCDLETVSLEDLAGGLSGADAVVFAAGAGPGSGSVRKDTVDRGAAVLFADAAELAGVPRYLMISTMGIERAGADGIDPEFSDYLRAKGAAEADLRAREIGWTILRPGALMDEPGSGFVRLAVPSLPFAPVPRDDVALVLRELLDTPAAVGRTLELTAGAEPVAEAVRVALAVG</sequence>
<dbReference type="SUPFAM" id="SSF51735">
    <property type="entry name" value="NAD(P)-binding Rossmann-fold domains"/>
    <property type="match status" value="1"/>
</dbReference>
<dbReference type="InterPro" id="IPR016040">
    <property type="entry name" value="NAD(P)-bd_dom"/>
</dbReference>
<accession>A0A7W7WLK3</accession>
<evidence type="ECO:0000259" key="1">
    <source>
        <dbReference type="Pfam" id="PF13460"/>
    </source>
</evidence>
<dbReference type="PANTHER" id="PTHR15020">
    <property type="entry name" value="FLAVIN REDUCTASE-RELATED"/>
    <property type="match status" value="1"/>
</dbReference>
<gene>
    <name evidence="2" type="ORF">F4556_006399</name>
</gene>
<feature type="domain" description="NAD(P)-binding" evidence="1">
    <location>
        <begin position="7"/>
        <end position="194"/>
    </location>
</feature>
<keyword evidence="3" id="KW-1185">Reference proteome</keyword>
<protein>
    <submittedName>
        <fullName evidence="2">Uncharacterized protein YbjT (DUF2867 family)</fullName>
    </submittedName>
</protein>
<proteinExistence type="predicted"/>
<evidence type="ECO:0000313" key="3">
    <source>
        <dbReference type="Proteomes" id="UP000573327"/>
    </source>
</evidence>
<dbReference type="Proteomes" id="UP000573327">
    <property type="component" value="Unassembled WGS sequence"/>
</dbReference>
<organism evidence="2 3">
    <name type="scientific">Kitasatospora gansuensis</name>
    <dbReference type="NCBI Taxonomy" id="258050"/>
    <lineage>
        <taxon>Bacteria</taxon>
        <taxon>Bacillati</taxon>
        <taxon>Actinomycetota</taxon>
        <taxon>Actinomycetes</taxon>
        <taxon>Kitasatosporales</taxon>
        <taxon>Streptomycetaceae</taxon>
        <taxon>Kitasatospora</taxon>
    </lineage>
</organism>
<dbReference type="RefSeq" id="WP_184922449.1">
    <property type="nucleotide sequence ID" value="NZ_JACHJR010000001.1"/>
</dbReference>